<evidence type="ECO:0000313" key="2">
    <source>
        <dbReference type="Proteomes" id="UP000036471"/>
    </source>
</evidence>
<name>A0ABR5HEP3_9HYPH</name>
<protein>
    <submittedName>
        <fullName evidence="1">Uncharacterized protein</fullName>
    </submittedName>
</protein>
<dbReference type="RefSeq" id="WP_048428186.1">
    <property type="nucleotide sequence ID" value="NZ_JTHF01000116.1"/>
</dbReference>
<gene>
    <name evidence="1" type="ORF">QR79_09635</name>
</gene>
<dbReference type="Proteomes" id="UP000036471">
    <property type="component" value="Unassembled WGS sequence"/>
</dbReference>
<organism evidence="1 2">
    <name type="scientific">Methylobacterium indicum</name>
    <dbReference type="NCBI Taxonomy" id="1775910"/>
    <lineage>
        <taxon>Bacteria</taxon>
        <taxon>Pseudomonadati</taxon>
        <taxon>Pseudomonadota</taxon>
        <taxon>Alphaproteobacteria</taxon>
        <taxon>Hyphomicrobiales</taxon>
        <taxon>Methylobacteriaceae</taxon>
        <taxon>Methylobacterium</taxon>
    </lineage>
</organism>
<sequence>MLFRCEYSQADTRKKVEKDMLSALGLEDTFQKVPWPLPNMVESTEDAFWDYRTTMSFKGELWCGQEKYIDDRLGHLLVYFADAYNRQNGGFAVAVIRNDYPKPSDVRYYEWSACKHDFRSKNIGNCLNRYTCTKCGVSHDIDSSG</sequence>
<dbReference type="EMBL" id="JTHG01000066">
    <property type="protein sequence ID" value="KMO25034.1"/>
    <property type="molecule type" value="Genomic_DNA"/>
</dbReference>
<evidence type="ECO:0000313" key="1">
    <source>
        <dbReference type="EMBL" id="KMO25034.1"/>
    </source>
</evidence>
<accession>A0ABR5HEP3</accession>
<comment type="caution">
    <text evidence="1">The sequence shown here is derived from an EMBL/GenBank/DDBJ whole genome shotgun (WGS) entry which is preliminary data.</text>
</comment>
<proteinExistence type="predicted"/>
<keyword evidence="2" id="KW-1185">Reference proteome</keyword>
<reference evidence="1 2" key="1">
    <citation type="submission" date="2014-11" db="EMBL/GenBank/DDBJ databases">
        <title>Comparative genomics of Methylobacterium species.</title>
        <authorList>
            <person name="Chaudhry V."/>
            <person name="Patil P.B."/>
        </authorList>
    </citation>
    <scope>NUCLEOTIDE SEQUENCE [LARGE SCALE GENOMIC DNA]</scope>
    <source>
        <strain evidence="1 2">SE3.6</strain>
    </source>
</reference>